<dbReference type="EMBL" id="MN739254">
    <property type="protein sequence ID" value="QHS95614.1"/>
    <property type="molecule type" value="Genomic_DNA"/>
</dbReference>
<feature type="domain" description="Minor capsid protein P11 C-terminal conserved region" evidence="3">
    <location>
        <begin position="106"/>
        <end position="187"/>
    </location>
</feature>
<keyword evidence="2" id="KW-0472">Membrane</keyword>
<dbReference type="InterPro" id="IPR055730">
    <property type="entry name" value="P11_C"/>
</dbReference>
<organism evidence="4">
    <name type="scientific">viral metagenome</name>
    <dbReference type="NCBI Taxonomy" id="1070528"/>
    <lineage>
        <taxon>unclassified sequences</taxon>
        <taxon>metagenomes</taxon>
        <taxon>organismal metagenomes</taxon>
    </lineage>
</organism>
<evidence type="ECO:0000256" key="2">
    <source>
        <dbReference type="SAM" id="Phobius"/>
    </source>
</evidence>
<feature type="compositionally biased region" description="Polar residues" evidence="1">
    <location>
        <begin position="51"/>
        <end position="71"/>
    </location>
</feature>
<protein>
    <recommendedName>
        <fullName evidence="3">Minor capsid protein P11 C-terminal conserved region domain-containing protein</fullName>
    </recommendedName>
</protein>
<evidence type="ECO:0000256" key="1">
    <source>
        <dbReference type="SAM" id="MobiDB-lite"/>
    </source>
</evidence>
<proteinExistence type="predicted"/>
<sequence length="188" mass="20117">MAVALPKILKNLTTNHVLGLLAVVVLGYVLYTYSLRKGSSKDSMKDGDDVATSTLPPVPTLSQQVPTSGTSVEPSVAFNQMDSYASVSGVETTNNYVGKGAVKDVMDPSELLPNDENSEWAKLNPVGKSELMNVSLLKAGWNHGINTVGQSMKNANLQLRADPSIPQAAIGPWNNSTIEPDINRRPLL</sequence>
<reference evidence="4" key="1">
    <citation type="journal article" date="2020" name="Nature">
        <title>Giant virus diversity and host interactions through global metagenomics.</title>
        <authorList>
            <person name="Schulz F."/>
            <person name="Roux S."/>
            <person name="Paez-Espino D."/>
            <person name="Jungbluth S."/>
            <person name="Walsh D.A."/>
            <person name="Denef V.J."/>
            <person name="McMahon K.D."/>
            <person name="Konstantinidis K.T."/>
            <person name="Eloe-Fadrosh E.A."/>
            <person name="Kyrpides N.C."/>
            <person name="Woyke T."/>
        </authorList>
    </citation>
    <scope>NUCLEOTIDE SEQUENCE</scope>
    <source>
        <strain evidence="4">GVMAG-M-3300018868-6</strain>
    </source>
</reference>
<evidence type="ECO:0000259" key="3">
    <source>
        <dbReference type="Pfam" id="PF23983"/>
    </source>
</evidence>
<accession>A0A6C0BVL9</accession>
<feature type="transmembrane region" description="Helical" evidence="2">
    <location>
        <begin position="16"/>
        <end position="35"/>
    </location>
</feature>
<feature type="region of interest" description="Disordered" evidence="1">
    <location>
        <begin position="38"/>
        <end position="71"/>
    </location>
</feature>
<dbReference type="Pfam" id="PF23983">
    <property type="entry name" value="P11_C"/>
    <property type="match status" value="1"/>
</dbReference>
<keyword evidence="2" id="KW-1133">Transmembrane helix</keyword>
<evidence type="ECO:0000313" key="4">
    <source>
        <dbReference type="EMBL" id="QHS95614.1"/>
    </source>
</evidence>
<feature type="compositionally biased region" description="Basic and acidic residues" evidence="1">
    <location>
        <begin position="39"/>
        <end position="48"/>
    </location>
</feature>
<keyword evidence="2" id="KW-0812">Transmembrane</keyword>
<dbReference type="AlphaFoldDB" id="A0A6C0BVL9"/>
<name>A0A6C0BVL9_9ZZZZ</name>